<evidence type="ECO:0000313" key="2">
    <source>
        <dbReference type="Proteomes" id="UP000317998"/>
    </source>
</evidence>
<dbReference type="Proteomes" id="UP000317998">
    <property type="component" value="Unassembled WGS sequence"/>
</dbReference>
<organism evidence="1 2">
    <name type="scientific">Homoserinimonas aerilata</name>
    <dbReference type="NCBI Taxonomy" id="1162970"/>
    <lineage>
        <taxon>Bacteria</taxon>
        <taxon>Bacillati</taxon>
        <taxon>Actinomycetota</taxon>
        <taxon>Actinomycetes</taxon>
        <taxon>Micrococcales</taxon>
        <taxon>Microbacteriaceae</taxon>
        <taxon>Homoserinimonas</taxon>
    </lineage>
</organism>
<sequence length="117" mass="13451">MRHTPQDAITTMERRQSVYPPSKWHPLLAAREVEPGLWYMIDSTEQCYGVIRIIRRGDEVGYRVTSWAQEASERQLIGYYRTLKGSCEAAHRRFVALHGWPGAVNSGRVPEAPARRL</sequence>
<keyword evidence="2" id="KW-1185">Reference proteome</keyword>
<dbReference type="RefSeq" id="WP_141881312.1">
    <property type="nucleotide sequence ID" value="NZ_VFOM01000002.1"/>
</dbReference>
<name>A0A542YF17_9MICO</name>
<protein>
    <submittedName>
        <fullName evidence="1">Uncharacterized protein</fullName>
    </submittedName>
</protein>
<accession>A0A542YF17</accession>
<dbReference type="AlphaFoldDB" id="A0A542YF17"/>
<evidence type="ECO:0000313" key="1">
    <source>
        <dbReference type="EMBL" id="TQL46661.1"/>
    </source>
</evidence>
<reference evidence="1 2" key="1">
    <citation type="submission" date="2019-06" db="EMBL/GenBank/DDBJ databases">
        <title>Sequencing the genomes of 1000 actinobacteria strains.</title>
        <authorList>
            <person name="Klenk H.-P."/>
        </authorList>
    </citation>
    <scope>NUCLEOTIDE SEQUENCE [LARGE SCALE GENOMIC DNA]</scope>
    <source>
        <strain evidence="1 2">DSM 26477</strain>
    </source>
</reference>
<gene>
    <name evidence="1" type="ORF">FB562_2185</name>
</gene>
<comment type="caution">
    <text evidence="1">The sequence shown here is derived from an EMBL/GenBank/DDBJ whole genome shotgun (WGS) entry which is preliminary data.</text>
</comment>
<proteinExistence type="predicted"/>
<dbReference type="EMBL" id="VFOM01000002">
    <property type="protein sequence ID" value="TQL46661.1"/>
    <property type="molecule type" value="Genomic_DNA"/>
</dbReference>
<dbReference type="OrthoDB" id="5120099at2"/>